<sequence>MAIRYLIRILGFFSLFFPAFESSTSDKAKVPNFAFSWLNDNNTFQAGDTAAIKIIVLGEFDSKGNASLDKNAFNPTLTVNGKKGNSSFVSGVFLDTAGDTSTWRITFAPIRVGVFNVFINDDPFKVFDSSLHYEALPGKIYPSVCIASWMGFLNEFEAGERATIFIVPRDAFGNDVSSTAEELNSYNFTVSVLYANGSLANVPNITHVGWNELGIISIEFIAEKAGDLLLHVKGGKQTLNGSPLPLKVNPGPLDISNCLPKWKFETNAWQIFSKMEIFIHQRDQYGNLVSGLYEFDADIVERETNLTIPVADLHFEDVVPGIQLFSFSLLEPGNFLLTISDLEHNRSISNMPFAYTVFIGYCDGSASIVNGSGLNDSIAGEISQFSVYLFDIFQYPAFVELGSIKVQIVRENDSYYVQPSIVPIINGNGPAQELSQKEISPAPSDVTMNISAGHFEVAASVFHVIYTSEKSGIYEIYVFCGNILLSGVQSFRKEVKAGKVDVSLSKIVKFSPKVPKLMENEIWVQLMDSFSNHVLSQQSLLKLEIASVNTSGFSTEMFVDNNDGSYTCQYMAKDVRTYEMCVSFDGVNLMPCPFGVNVYGGEYFPKAYDDKISVWEDESIAFDVLANDYFAGHNASIIEFSKPNCGSLLQDGQFFRYTPYQNYYGNDSFMYTISDVNGNLAFATVSIYVLNIPPQFISFPSQLQATEDMISPRYGGFSGFEIRSSDPMENISVTLRADFGTLFLSPLLMQFWDPFWGKFLVKREDDEAKSLTLEGCVDVMNLALQSIQYLGNVNFSGNDTVRFSANNKNGINEIAVPAFVQSINDPPFINVPKFIILKGKEDKSLIFDKARDKFEFCVGDPDLLNFPGKKSHFIVAFSVEVNDGFLITSLPAELIDTTELKLINNYQWQPLQTYVTISKHFMVKAHGIRFRGTINDCNLVMQQLSYHGGENGAVLTLKVNDMGNYGCYADCTDNISMPLHVKATVNLIRKRPMSSLAVHTLGSVVIIEFLMVLSFGVVLLFFTCKCAILLVNERSSFKFQNSKQSTLRNFQKESSSADLSEKTTDLTGGCSRYLSIYHRTSSFRQRSSRHFEIAESEQDIHSPSQSTRGHHLQGLPDFMPLAIEKGS</sequence>
<protein>
    <submittedName>
        <fullName evidence="1">Uncharacterized protein</fullName>
    </submittedName>
</protein>
<name>A0ACB7HTK8_MANES</name>
<proteinExistence type="predicted"/>
<comment type="caution">
    <text evidence="1">The sequence shown here is derived from an EMBL/GenBank/DDBJ whole genome shotgun (WGS) entry which is preliminary data.</text>
</comment>
<organism evidence="1 2">
    <name type="scientific">Manihot esculenta</name>
    <name type="common">Cassava</name>
    <name type="synonym">Jatropha manihot</name>
    <dbReference type="NCBI Taxonomy" id="3983"/>
    <lineage>
        <taxon>Eukaryota</taxon>
        <taxon>Viridiplantae</taxon>
        <taxon>Streptophyta</taxon>
        <taxon>Embryophyta</taxon>
        <taxon>Tracheophyta</taxon>
        <taxon>Spermatophyta</taxon>
        <taxon>Magnoliopsida</taxon>
        <taxon>eudicotyledons</taxon>
        <taxon>Gunneridae</taxon>
        <taxon>Pentapetalae</taxon>
        <taxon>rosids</taxon>
        <taxon>fabids</taxon>
        <taxon>Malpighiales</taxon>
        <taxon>Euphorbiaceae</taxon>
        <taxon>Crotonoideae</taxon>
        <taxon>Manihoteae</taxon>
        <taxon>Manihot</taxon>
    </lineage>
</organism>
<reference evidence="2" key="1">
    <citation type="journal article" date="2016" name="Nat. Biotechnol.">
        <title>Sequencing wild and cultivated cassava and related species reveals extensive interspecific hybridization and genetic diversity.</title>
        <authorList>
            <person name="Bredeson J.V."/>
            <person name="Lyons J.B."/>
            <person name="Prochnik S.E."/>
            <person name="Wu G.A."/>
            <person name="Ha C.M."/>
            <person name="Edsinger-Gonzales E."/>
            <person name="Grimwood J."/>
            <person name="Schmutz J."/>
            <person name="Rabbi I.Y."/>
            <person name="Egesi C."/>
            <person name="Nauluvula P."/>
            <person name="Lebot V."/>
            <person name="Ndunguru J."/>
            <person name="Mkamilo G."/>
            <person name="Bart R.S."/>
            <person name="Setter T.L."/>
            <person name="Gleadow R.M."/>
            <person name="Kulakow P."/>
            <person name="Ferguson M.E."/>
            <person name="Rounsley S."/>
            <person name="Rokhsar D.S."/>
        </authorList>
    </citation>
    <scope>NUCLEOTIDE SEQUENCE [LARGE SCALE GENOMIC DNA]</scope>
    <source>
        <strain evidence="2">cv. AM560-2</strain>
    </source>
</reference>
<accession>A0ACB7HTK8</accession>
<dbReference type="Proteomes" id="UP000091857">
    <property type="component" value="Chromosome 4"/>
</dbReference>
<evidence type="ECO:0000313" key="2">
    <source>
        <dbReference type="Proteomes" id="UP000091857"/>
    </source>
</evidence>
<gene>
    <name evidence="1" type="ORF">MANES_04G040225v8</name>
</gene>
<dbReference type="EMBL" id="CM004390">
    <property type="protein sequence ID" value="KAG8655486.1"/>
    <property type="molecule type" value="Genomic_DNA"/>
</dbReference>
<keyword evidence="2" id="KW-1185">Reference proteome</keyword>
<evidence type="ECO:0000313" key="1">
    <source>
        <dbReference type="EMBL" id="KAG8655486.1"/>
    </source>
</evidence>